<dbReference type="GeneID" id="25987715"/>
<dbReference type="HOGENOM" id="CLU_1918549_0_0_1"/>
<organism evidence="1 2">
    <name type="scientific">Trichosporon asahii var. asahii (strain ATCC 90039 / CBS 2479 / JCM 2466 / KCTC 7840 / NBRC 103889/ NCYC 2677 / UAMH 7654)</name>
    <name type="common">Yeast</name>
    <dbReference type="NCBI Taxonomy" id="1186058"/>
    <lineage>
        <taxon>Eukaryota</taxon>
        <taxon>Fungi</taxon>
        <taxon>Dikarya</taxon>
        <taxon>Basidiomycota</taxon>
        <taxon>Agaricomycotina</taxon>
        <taxon>Tremellomycetes</taxon>
        <taxon>Trichosporonales</taxon>
        <taxon>Trichosporonaceae</taxon>
        <taxon>Trichosporon</taxon>
    </lineage>
</organism>
<dbReference type="EMBL" id="ALBS01000266">
    <property type="protein sequence ID" value="EJT46959.1"/>
    <property type="molecule type" value="Genomic_DNA"/>
</dbReference>
<protein>
    <submittedName>
        <fullName evidence="1">Uncharacterized protein</fullName>
    </submittedName>
</protein>
<dbReference type="KEGG" id="tasa:A1Q1_04202"/>
<name>J6ER30_TRIAS</name>
<dbReference type="AlphaFoldDB" id="J6ER30"/>
<sequence>MPNPVSLNLSSQKLGCWDGPSTGRLFDIASILHDELVAVQHVAVLIPRVGLSCSQIKRPFATHMFTCPQQLCFATNPTGARAPTVPMKLQHCLSLFARRAQTSTTIPFQPLVTTALLVTCTTRLRDPRPLKF</sequence>
<evidence type="ECO:0000313" key="2">
    <source>
        <dbReference type="Proteomes" id="UP000002748"/>
    </source>
</evidence>
<comment type="caution">
    <text evidence="1">The sequence shown here is derived from an EMBL/GenBank/DDBJ whole genome shotgun (WGS) entry which is preliminary data.</text>
</comment>
<dbReference type="RefSeq" id="XP_014178054.1">
    <property type="nucleotide sequence ID" value="XM_014322579.1"/>
</dbReference>
<gene>
    <name evidence="1" type="ORF">A1Q1_04202</name>
</gene>
<dbReference type="VEuPathDB" id="FungiDB:A1Q1_04202"/>
<evidence type="ECO:0000313" key="1">
    <source>
        <dbReference type="EMBL" id="EJT46959.1"/>
    </source>
</evidence>
<accession>J6ER30</accession>
<proteinExistence type="predicted"/>
<dbReference type="Proteomes" id="UP000002748">
    <property type="component" value="Unassembled WGS sequence"/>
</dbReference>
<reference evidence="1 2" key="1">
    <citation type="journal article" date="2012" name="Eukaryot. Cell">
        <title>Draft genome sequence of CBS 2479, the standard type strain of Trichosporon asahii.</title>
        <authorList>
            <person name="Yang R.Y."/>
            <person name="Li H.T."/>
            <person name="Zhu H."/>
            <person name="Zhou G.P."/>
            <person name="Wang M."/>
            <person name="Wang L."/>
        </authorList>
    </citation>
    <scope>NUCLEOTIDE SEQUENCE [LARGE SCALE GENOMIC DNA]</scope>
    <source>
        <strain evidence="2">ATCC 90039 / CBS 2479 / JCM 2466 / KCTC 7840 / NCYC 2677 / UAMH 7654</strain>
    </source>
</reference>